<evidence type="ECO:0000313" key="1">
    <source>
        <dbReference type="EMBL" id="AJQ94765.1"/>
    </source>
</evidence>
<dbReference type="EMBL" id="CP007142">
    <property type="protein sequence ID" value="AJQ94765.1"/>
    <property type="molecule type" value="Genomic_DNA"/>
</dbReference>
<gene>
    <name evidence="1" type="ORF">YC6258_02727</name>
</gene>
<proteinExistence type="predicted"/>
<name>A0A0C5V5R7_9GAMM</name>
<dbReference type="KEGG" id="gsn:YC6258_02727"/>
<organism evidence="1 2">
    <name type="scientific">Gynuella sunshinyii YC6258</name>
    <dbReference type="NCBI Taxonomy" id="1445510"/>
    <lineage>
        <taxon>Bacteria</taxon>
        <taxon>Pseudomonadati</taxon>
        <taxon>Pseudomonadota</taxon>
        <taxon>Gammaproteobacteria</taxon>
        <taxon>Oceanospirillales</taxon>
        <taxon>Saccharospirillaceae</taxon>
        <taxon>Gynuella</taxon>
    </lineage>
</organism>
<sequence length="43" mass="5398">MAKKYGLLEEPQKTLWEMIEIEPQKWLQHPWMMNVIKRPQDRF</sequence>
<keyword evidence="2" id="KW-1185">Reference proteome</keyword>
<reference evidence="1 2" key="1">
    <citation type="submission" date="2014-01" db="EMBL/GenBank/DDBJ databases">
        <title>Full genme sequencing of cellulolytic bacterium Gynuella sunshinyii YC6258T gen. nov., sp. nov.</title>
        <authorList>
            <person name="Khan H."/>
            <person name="Chung E.J."/>
            <person name="Chung Y.R."/>
        </authorList>
    </citation>
    <scope>NUCLEOTIDE SEQUENCE [LARGE SCALE GENOMIC DNA]</scope>
    <source>
        <strain evidence="1 2">YC6258</strain>
    </source>
</reference>
<dbReference type="STRING" id="1445510.YC6258_02727"/>
<dbReference type="HOGENOM" id="CLU_3234246_0_0_6"/>
<evidence type="ECO:0000313" key="2">
    <source>
        <dbReference type="Proteomes" id="UP000032266"/>
    </source>
</evidence>
<dbReference type="AlphaFoldDB" id="A0A0C5V5R7"/>
<dbReference type="Proteomes" id="UP000032266">
    <property type="component" value="Chromosome"/>
</dbReference>
<protein>
    <submittedName>
        <fullName evidence="1">Uncharacterized protein</fullName>
    </submittedName>
</protein>
<accession>A0A0C5V5R7</accession>